<dbReference type="InterPro" id="IPR003781">
    <property type="entry name" value="CoA-bd"/>
</dbReference>
<gene>
    <name evidence="2" type="ORF">J7I42_01875</name>
</gene>
<feature type="domain" description="CoA-binding" evidence="1">
    <location>
        <begin position="15"/>
        <end position="126"/>
    </location>
</feature>
<protein>
    <submittedName>
        <fullName evidence="2">CoA-binding protein</fullName>
    </submittedName>
</protein>
<dbReference type="Pfam" id="PF13380">
    <property type="entry name" value="CoA_binding_2"/>
    <property type="match status" value="1"/>
</dbReference>
<dbReference type="RefSeq" id="WP_209137073.1">
    <property type="nucleotide sequence ID" value="NZ_JAGHKO010000001.1"/>
</dbReference>
<comment type="caution">
    <text evidence="2">The sequence shown here is derived from an EMBL/GenBank/DDBJ whole genome shotgun (WGS) entry which is preliminary data.</text>
</comment>
<evidence type="ECO:0000259" key="1">
    <source>
        <dbReference type="Pfam" id="PF13380"/>
    </source>
</evidence>
<dbReference type="Proteomes" id="UP000677244">
    <property type="component" value="Unassembled WGS sequence"/>
</dbReference>
<dbReference type="SUPFAM" id="SSF51735">
    <property type="entry name" value="NAD(P)-binding Rossmann-fold domains"/>
    <property type="match status" value="1"/>
</dbReference>
<dbReference type="EMBL" id="JAGHKO010000001">
    <property type="protein sequence ID" value="MBO9198993.1"/>
    <property type="molecule type" value="Genomic_DNA"/>
</dbReference>
<organism evidence="2 3">
    <name type="scientific">Niastella soli</name>
    <dbReference type="NCBI Taxonomy" id="2821487"/>
    <lineage>
        <taxon>Bacteria</taxon>
        <taxon>Pseudomonadati</taxon>
        <taxon>Bacteroidota</taxon>
        <taxon>Chitinophagia</taxon>
        <taxon>Chitinophagales</taxon>
        <taxon>Chitinophagaceae</taxon>
        <taxon>Niastella</taxon>
    </lineage>
</organism>
<evidence type="ECO:0000313" key="2">
    <source>
        <dbReference type="EMBL" id="MBO9198993.1"/>
    </source>
</evidence>
<name>A0ABS3YM87_9BACT</name>
<evidence type="ECO:0000313" key="3">
    <source>
        <dbReference type="Proteomes" id="UP000677244"/>
    </source>
</evidence>
<dbReference type="InterPro" id="IPR036291">
    <property type="entry name" value="NAD(P)-bd_dom_sf"/>
</dbReference>
<accession>A0ABS3YM87</accession>
<dbReference type="Gene3D" id="3.40.50.720">
    <property type="entry name" value="NAD(P)-binding Rossmann-like Domain"/>
    <property type="match status" value="1"/>
</dbReference>
<proteinExistence type="predicted"/>
<reference evidence="2 3" key="1">
    <citation type="submission" date="2021-03" db="EMBL/GenBank/DDBJ databases">
        <title>Assistant Professor.</title>
        <authorList>
            <person name="Huq M.A."/>
        </authorList>
    </citation>
    <scope>NUCLEOTIDE SEQUENCE [LARGE SCALE GENOMIC DNA]</scope>
    <source>
        <strain evidence="2 3">MAH-29</strain>
    </source>
</reference>
<keyword evidence="3" id="KW-1185">Reference proteome</keyword>
<sequence>MRNQVVIKGMGTDNKKTVLLGASANPARYSFLAINSLRKHQHPVVAIGRRQGKVLDVDITTEKKPQDTVDTITLYLNPANQKEYYEYILSLQPKRIIFNPGTENPELYDLATKNGIQPIEACTLVLLSTGQY</sequence>